<sequence length="156" mass="16597">MSQLIKVTFTSTSGEETTGFATLLKNDIVELPKRMALRVSTAADAGEGYVLVAQYKGKAAPMIHIAGPSYQLDKKHAISDPWTKRVAESFRDPNTDQSQAYGRYCHTLSAAAVVGLVGYAAGRSTWSITVVLNCACLAVLAAVLLVTGATFLKGDK</sequence>
<reference evidence="2 3" key="1">
    <citation type="submission" date="2021-08" db="EMBL/GenBank/DDBJ databases">
        <authorList>
            <person name="Peeters C."/>
        </authorList>
    </citation>
    <scope>NUCLEOTIDE SEQUENCE [LARGE SCALE GENOMIC DNA]</scope>
    <source>
        <strain evidence="2 3">LMG 32289</strain>
    </source>
</reference>
<organism evidence="2 3">
    <name type="scientific">Cupriavidus pampae</name>
    <dbReference type="NCBI Taxonomy" id="659251"/>
    <lineage>
        <taxon>Bacteria</taxon>
        <taxon>Pseudomonadati</taxon>
        <taxon>Pseudomonadota</taxon>
        <taxon>Betaproteobacteria</taxon>
        <taxon>Burkholderiales</taxon>
        <taxon>Burkholderiaceae</taxon>
        <taxon>Cupriavidus</taxon>
    </lineage>
</organism>
<proteinExistence type="predicted"/>
<keyword evidence="1" id="KW-0472">Membrane</keyword>
<comment type="caution">
    <text evidence="2">The sequence shown here is derived from an EMBL/GenBank/DDBJ whole genome shotgun (WGS) entry which is preliminary data.</text>
</comment>
<keyword evidence="3" id="KW-1185">Reference proteome</keyword>
<keyword evidence="1" id="KW-0812">Transmembrane</keyword>
<feature type="transmembrane region" description="Helical" evidence="1">
    <location>
        <begin position="128"/>
        <end position="152"/>
    </location>
</feature>
<accession>A0ABM8XZ52</accession>
<dbReference type="RefSeq" id="WP_223995090.1">
    <property type="nucleotide sequence ID" value="NZ_CAJZAG010000015.1"/>
</dbReference>
<dbReference type="Proteomes" id="UP000706525">
    <property type="component" value="Unassembled WGS sequence"/>
</dbReference>
<name>A0ABM8XZ52_9BURK</name>
<evidence type="ECO:0000256" key="1">
    <source>
        <dbReference type="SAM" id="Phobius"/>
    </source>
</evidence>
<gene>
    <name evidence="2" type="ORF">LMG32289_06084</name>
</gene>
<dbReference type="EMBL" id="CAJZAG010000015">
    <property type="protein sequence ID" value="CAG9185741.1"/>
    <property type="molecule type" value="Genomic_DNA"/>
</dbReference>
<evidence type="ECO:0000313" key="2">
    <source>
        <dbReference type="EMBL" id="CAG9185741.1"/>
    </source>
</evidence>
<protein>
    <submittedName>
        <fullName evidence="2">Uncharacterized protein</fullName>
    </submittedName>
</protein>
<evidence type="ECO:0000313" key="3">
    <source>
        <dbReference type="Proteomes" id="UP000706525"/>
    </source>
</evidence>
<keyword evidence="1" id="KW-1133">Transmembrane helix</keyword>